<proteinExistence type="predicted"/>
<protein>
    <submittedName>
        <fullName evidence="1">Uncharacterized protein</fullName>
    </submittedName>
</protein>
<organism evidence="1 2">
    <name type="scientific">Thalassomonas viridans</name>
    <dbReference type="NCBI Taxonomy" id="137584"/>
    <lineage>
        <taxon>Bacteria</taxon>
        <taxon>Pseudomonadati</taxon>
        <taxon>Pseudomonadota</taxon>
        <taxon>Gammaproteobacteria</taxon>
        <taxon>Alteromonadales</taxon>
        <taxon>Colwelliaceae</taxon>
        <taxon>Thalassomonas</taxon>
    </lineage>
</organism>
<accession>A0AAE9YZJ0</accession>
<name>A0AAE9YZJ0_9GAMM</name>
<dbReference type="RefSeq" id="WP_044839673.1">
    <property type="nucleotide sequence ID" value="NZ_CP059733.1"/>
</dbReference>
<evidence type="ECO:0000313" key="2">
    <source>
        <dbReference type="Proteomes" id="UP000032352"/>
    </source>
</evidence>
<dbReference type="EMBL" id="CP059733">
    <property type="protein sequence ID" value="WDE03865.1"/>
    <property type="molecule type" value="Genomic_DNA"/>
</dbReference>
<dbReference type="AlphaFoldDB" id="A0AAE9YZJ0"/>
<reference evidence="1 2" key="2">
    <citation type="journal article" date="2022" name="Mar. Drugs">
        <title>Bioassay-Guided Fractionation Leads to the Detection of Cholic Acid Generated by the Rare Thalassomonas sp.</title>
        <authorList>
            <person name="Pheiffer F."/>
            <person name="Schneider Y.K."/>
            <person name="Hansen E.H."/>
            <person name="Andersen J.H."/>
            <person name="Isaksson J."/>
            <person name="Busche T."/>
            <person name="R C."/>
            <person name="Kalinowski J."/>
            <person name="Zyl L.V."/>
            <person name="Trindade M."/>
        </authorList>
    </citation>
    <scope>NUCLEOTIDE SEQUENCE [LARGE SCALE GENOMIC DNA]</scope>
    <source>
        <strain evidence="1 2">XOM25</strain>
    </source>
</reference>
<gene>
    <name evidence="1" type="ORF">SG34_021180</name>
</gene>
<dbReference type="KEGG" id="tvd:SG34_021180"/>
<reference evidence="1 2" key="1">
    <citation type="journal article" date="2015" name="Genome Announc.">
        <title>Draft Genome Sequences of Marine Isolates of Thalassomonas viridans and Thalassomonas actiniarum.</title>
        <authorList>
            <person name="Olonade I."/>
            <person name="van Zyl L.J."/>
            <person name="Trindade M."/>
        </authorList>
    </citation>
    <scope>NUCLEOTIDE SEQUENCE [LARGE SCALE GENOMIC DNA]</scope>
    <source>
        <strain evidence="1 2">XOM25</strain>
    </source>
</reference>
<dbReference type="Proteomes" id="UP000032352">
    <property type="component" value="Chromosome"/>
</dbReference>
<sequence>MTGQLQLTYNEIDFLIPSYRFNIRFSYTTKRGLPFIREFVLRLVHVSPMKPEEIAEYLGLTQREAKEALKDLVGRGELSYNDLGQVLLTNKANQYFTELGGAPRITDVISTGTILGFEMTAFNCVSSFHKPLNDKWVCGLNIDAKSEVLSDRNKLAKKAFQQQFDHLLERELINKLKEGEDSGRPGIYKIDSIREIKQEPLRIKLSFAMDDNGFAIERDDFDILEDSANAHEAITEALHNNTGQNNYKETVLAIEHLGDPYTGALINERGLNVSKLIEFSESNDQENSNFIPIIGPIYSQKNWIKFTEQFEQVKEKLSREHQDGIKQLKWLGPSVELWGKNNRLINCFDSLLSNRKTKGKHTKTLYAPTLYVPLASMSDRYNKHRWKNDFSGQRLKSVKAYLEGFCDGSVEVLLLESGIVAVTYYLTLPDIYPAPVAIGFISTDNALIERISHSLNDYLTGFYDSENRRDFGSITDL</sequence>
<keyword evidence="2" id="KW-1185">Reference proteome</keyword>
<evidence type="ECO:0000313" key="1">
    <source>
        <dbReference type="EMBL" id="WDE03865.1"/>
    </source>
</evidence>